<comment type="caution">
    <text evidence="2">The sequence shown here is derived from an EMBL/GenBank/DDBJ whole genome shotgun (WGS) entry which is preliminary data.</text>
</comment>
<gene>
    <name evidence="2" type="ORF">H7U32_06165</name>
</gene>
<feature type="region of interest" description="Disordered" evidence="1">
    <location>
        <begin position="1"/>
        <end position="21"/>
    </location>
</feature>
<evidence type="ECO:0000256" key="1">
    <source>
        <dbReference type="SAM" id="MobiDB-lite"/>
    </source>
</evidence>
<evidence type="ECO:0000313" key="3">
    <source>
        <dbReference type="Proteomes" id="UP000718821"/>
    </source>
</evidence>
<dbReference type="Proteomes" id="UP000718821">
    <property type="component" value="Unassembled WGS sequence"/>
</dbReference>
<reference evidence="2" key="1">
    <citation type="submission" date="2020-08" db="EMBL/GenBank/DDBJ databases">
        <authorList>
            <person name="Cejkova D."/>
            <person name="Kubasova T."/>
            <person name="Jahodarova E."/>
            <person name="Rychlik I."/>
        </authorList>
    </citation>
    <scope>NUCLEOTIDE SEQUENCE</scope>
    <source>
        <strain evidence="2">An836</strain>
    </source>
</reference>
<name>A0A938X0A1_9BIFI</name>
<organism evidence="2 3">
    <name type="scientific">Bifidobacterium pullorum subsp. saeculare</name>
    <dbReference type="NCBI Taxonomy" id="78257"/>
    <lineage>
        <taxon>Bacteria</taxon>
        <taxon>Bacillati</taxon>
        <taxon>Actinomycetota</taxon>
        <taxon>Actinomycetes</taxon>
        <taxon>Bifidobacteriales</taxon>
        <taxon>Bifidobacteriaceae</taxon>
        <taxon>Bifidobacterium</taxon>
    </lineage>
</organism>
<proteinExistence type="predicted"/>
<dbReference type="RefSeq" id="WP_204469004.1">
    <property type="nucleotide sequence ID" value="NZ_JACLYU010000010.1"/>
</dbReference>
<sequence length="66" mass="7458">MSSFSDGGFEIRREPERDSKAGGYGFGLWIHTGGGHYKHLPISKADVEIIRREAGRALKELNDERR</sequence>
<dbReference type="EMBL" id="JACLYU010000010">
    <property type="protein sequence ID" value="MBM6699897.1"/>
    <property type="molecule type" value="Genomic_DNA"/>
</dbReference>
<dbReference type="AlphaFoldDB" id="A0A938X0A1"/>
<feature type="compositionally biased region" description="Basic and acidic residues" evidence="1">
    <location>
        <begin position="9"/>
        <end position="20"/>
    </location>
</feature>
<keyword evidence="3" id="KW-1185">Reference proteome</keyword>
<protein>
    <submittedName>
        <fullName evidence="2">Uncharacterized protein</fullName>
    </submittedName>
</protein>
<accession>A0A938X0A1</accession>
<reference evidence="2" key="2">
    <citation type="journal article" date="2021" name="Sci. Rep.">
        <title>The distribution of antibiotic resistance genes in chicken gut microbiota commensals.</title>
        <authorList>
            <person name="Juricova H."/>
            <person name="Matiasovicova J."/>
            <person name="Kubasova T."/>
            <person name="Cejkova D."/>
            <person name="Rychlik I."/>
        </authorList>
    </citation>
    <scope>NUCLEOTIDE SEQUENCE</scope>
    <source>
        <strain evidence="2">An836</strain>
    </source>
</reference>
<evidence type="ECO:0000313" key="2">
    <source>
        <dbReference type="EMBL" id="MBM6699897.1"/>
    </source>
</evidence>